<comment type="similarity">
    <text evidence="1">Belongs to the DnaX/STICHEL family.</text>
</comment>
<dbReference type="Pfam" id="PF22608">
    <property type="entry name" value="DNAX_ATPase_lid"/>
    <property type="match status" value="1"/>
</dbReference>
<dbReference type="SUPFAM" id="SSF48019">
    <property type="entry name" value="post-AAA+ oligomerization domain-like"/>
    <property type="match status" value="1"/>
</dbReference>
<evidence type="ECO:0000256" key="11">
    <source>
        <dbReference type="ARBA" id="ARBA00049244"/>
    </source>
</evidence>
<dbReference type="InterPro" id="IPR050238">
    <property type="entry name" value="DNA_Rep/Repair_Clamp_Loader"/>
</dbReference>
<dbReference type="InterPro" id="IPR045085">
    <property type="entry name" value="HLD_clamp_pol_III_gamma_tau"/>
</dbReference>
<dbReference type="Pfam" id="PF13177">
    <property type="entry name" value="DNA_pol3_delta2"/>
    <property type="match status" value="1"/>
</dbReference>
<keyword evidence="3" id="KW-0808">Transferase</keyword>
<dbReference type="RefSeq" id="WP_032072299.1">
    <property type="nucleotide sequence ID" value="NC_025146.1"/>
</dbReference>
<evidence type="ECO:0000256" key="2">
    <source>
        <dbReference type="ARBA" id="ARBA00012417"/>
    </source>
</evidence>
<dbReference type="GO" id="GO:0046872">
    <property type="term" value="F:metal ion binding"/>
    <property type="evidence" value="ECO:0007669"/>
    <property type="project" value="UniProtKB-KW"/>
</dbReference>
<keyword evidence="7" id="KW-0547">Nucleotide-binding</keyword>
<evidence type="ECO:0000256" key="1">
    <source>
        <dbReference type="ARBA" id="ARBA00006360"/>
    </source>
</evidence>
<dbReference type="InterPro" id="IPR012763">
    <property type="entry name" value="DNA_pol_III_sug/sutau_N"/>
</dbReference>
<dbReference type="InterPro" id="IPR003593">
    <property type="entry name" value="AAA+_ATPase"/>
</dbReference>
<dbReference type="EC" id="2.7.7.7" evidence="2"/>
<dbReference type="NCBIfam" id="TIGR02397">
    <property type="entry name" value="dnaX_nterm"/>
    <property type="match status" value="1"/>
</dbReference>
<reference evidence="13" key="1">
    <citation type="submission" date="2013-09" db="EMBL/GenBank/DDBJ databases">
        <title>Analysis of type B2 neurotoxin-encoding plasmid in Clostridium botulinum.</title>
        <authorList>
            <person name="Hosomi K."/>
            <person name="Sakaguchi Y."/>
            <person name="Gotoh K."/>
            <person name="Nakamura K."/>
            <person name="Kohda T."/>
            <person name="Mukamoto M."/>
            <person name="Iida T."/>
            <person name="Kozaki S."/>
        </authorList>
    </citation>
    <scope>NUCLEOTIDE SEQUENCE</scope>
    <source>
        <strain evidence="13">111</strain>
        <plasmid evidence="13">pCB111</plasmid>
    </source>
</reference>
<dbReference type="GO" id="GO:0003887">
    <property type="term" value="F:DNA-directed DNA polymerase activity"/>
    <property type="evidence" value="ECO:0007669"/>
    <property type="project" value="UniProtKB-KW"/>
</dbReference>
<evidence type="ECO:0000256" key="3">
    <source>
        <dbReference type="ARBA" id="ARBA00022679"/>
    </source>
</evidence>
<dbReference type="Gene3D" id="3.40.50.300">
    <property type="entry name" value="P-loop containing nucleotide triphosphate hydrolases"/>
    <property type="match status" value="1"/>
</dbReference>
<protein>
    <recommendedName>
        <fullName evidence="2">DNA-directed DNA polymerase</fullName>
        <ecNumber evidence="2">2.7.7.7</ecNumber>
    </recommendedName>
</protein>
<feature type="domain" description="AAA+ ATPase" evidence="12">
    <location>
        <begin position="33"/>
        <end position="173"/>
    </location>
</feature>
<keyword evidence="5" id="KW-0235">DNA replication</keyword>
<evidence type="ECO:0000259" key="12">
    <source>
        <dbReference type="SMART" id="SM00382"/>
    </source>
</evidence>
<keyword evidence="9" id="KW-0067">ATP-binding</keyword>
<organism evidence="13">
    <name type="scientific">Clostridium botulinum</name>
    <dbReference type="NCBI Taxonomy" id="1491"/>
    <lineage>
        <taxon>Bacteria</taxon>
        <taxon>Bacillati</taxon>
        <taxon>Bacillota</taxon>
        <taxon>Clostridia</taxon>
        <taxon>Eubacteriales</taxon>
        <taxon>Clostridiaceae</taxon>
        <taxon>Clostridium</taxon>
    </lineage>
</organism>
<evidence type="ECO:0000256" key="10">
    <source>
        <dbReference type="ARBA" id="ARBA00022932"/>
    </source>
</evidence>
<accession>A0A077K225</accession>
<dbReference type="AlphaFoldDB" id="A0A077K225"/>
<dbReference type="GO" id="GO:0003677">
    <property type="term" value="F:DNA binding"/>
    <property type="evidence" value="ECO:0007669"/>
    <property type="project" value="InterPro"/>
</dbReference>
<evidence type="ECO:0000256" key="7">
    <source>
        <dbReference type="ARBA" id="ARBA00022741"/>
    </source>
</evidence>
<evidence type="ECO:0000256" key="8">
    <source>
        <dbReference type="ARBA" id="ARBA00022833"/>
    </source>
</evidence>
<keyword evidence="4" id="KW-0548">Nucleotidyltransferase</keyword>
<proteinExistence type="inferred from homology"/>
<dbReference type="InterPro" id="IPR022754">
    <property type="entry name" value="DNA_pol_III_gamma-3"/>
</dbReference>
<dbReference type="Gene3D" id="1.20.272.10">
    <property type="match status" value="1"/>
</dbReference>
<evidence type="ECO:0000256" key="5">
    <source>
        <dbReference type="ARBA" id="ARBA00022705"/>
    </source>
</evidence>
<sequence length="472" mass="53692">MLYLKYRPRIFKYVVGQGENIKILLNQVRTGHIGHAYLFCGNRGSGKTTTARIFAKAVNQHDKNGEPLDNELSKKIDAGNCIDIVELDAASHNGIEDIRNIIEQAQYAPSECKYRVFIIDEVHMLSISAVNAFLKVLEEPPKNVIFILATTDPQKLPITILSRCQRFDFKRIDVADIFNRLKYICEHEKIKIDNKSLKLISIVADGAMRDAISILDQVRTMEEITYTNVTTLLGVMIEEDIRNIAFSIIKKDAISALQLINKAVNDNKKDANQLMKDLQKYFRNVLVLAINPNTEIATIEEEKQVMINLGKQVNKENLIKYIELLQEKINDSKYTYNNLTLLEVAVIEIIQYKTEEEKINDIIRKVLKSANTNPVAANNCSDMSNTNNINNIFEQSKQYVINALLESPKDYIIDIGNGLRSSQIYYDNGTVNIIPLNDNDRKILINGIKAVNAGFIKILKENNMKIQKINIQ</sequence>
<dbReference type="SUPFAM" id="SSF52540">
    <property type="entry name" value="P-loop containing nucleoside triphosphate hydrolases"/>
    <property type="match status" value="1"/>
</dbReference>
<keyword evidence="6" id="KW-0479">Metal-binding</keyword>
<evidence type="ECO:0000256" key="6">
    <source>
        <dbReference type="ARBA" id="ARBA00022723"/>
    </source>
</evidence>
<evidence type="ECO:0000256" key="9">
    <source>
        <dbReference type="ARBA" id="ARBA00022840"/>
    </source>
</evidence>
<dbReference type="GO" id="GO:0005524">
    <property type="term" value="F:ATP binding"/>
    <property type="evidence" value="ECO:0007669"/>
    <property type="project" value="UniProtKB-KW"/>
</dbReference>
<dbReference type="EMBL" id="AB855771">
    <property type="protein sequence ID" value="BAP25543.1"/>
    <property type="molecule type" value="Genomic_DNA"/>
</dbReference>
<evidence type="ECO:0000313" key="13">
    <source>
        <dbReference type="EMBL" id="BAP25543.1"/>
    </source>
</evidence>
<keyword evidence="13" id="KW-0614">Plasmid</keyword>
<evidence type="ECO:0000256" key="4">
    <source>
        <dbReference type="ARBA" id="ARBA00022695"/>
    </source>
</evidence>
<dbReference type="SMART" id="SM00382">
    <property type="entry name" value="AAA"/>
    <property type="match status" value="1"/>
</dbReference>
<geneLocation type="plasmid" evidence="13">
    <name>pCB111</name>
</geneLocation>
<dbReference type="InterPro" id="IPR008921">
    <property type="entry name" value="DNA_pol3_clamp-load_cplx_C"/>
</dbReference>
<keyword evidence="8" id="KW-0862">Zinc</keyword>
<dbReference type="PANTHER" id="PTHR11669:SF0">
    <property type="entry name" value="PROTEIN STICHEL-LIKE 2"/>
    <property type="match status" value="1"/>
</dbReference>
<dbReference type="GO" id="GO:0009360">
    <property type="term" value="C:DNA polymerase III complex"/>
    <property type="evidence" value="ECO:0007669"/>
    <property type="project" value="InterPro"/>
</dbReference>
<dbReference type="Pfam" id="PF12169">
    <property type="entry name" value="DNA_pol3_gamma3"/>
    <property type="match status" value="1"/>
</dbReference>
<dbReference type="Gene3D" id="1.10.8.60">
    <property type="match status" value="1"/>
</dbReference>
<dbReference type="CDD" id="cd00009">
    <property type="entry name" value="AAA"/>
    <property type="match status" value="1"/>
</dbReference>
<keyword evidence="10" id="KW-0239">DNA-directed DNA polymerase</keyword>
<comment type="catalytic activity">
    <reaction evidence="11">
        <text>DNA(n) + a 2'-deoxyribonucleoside 5'-triphosphate = DNA(n+1) + diphosphate</text>
        <dbReference type="Rhea" id="RHEA:22508"/>
        <dbReference type="Rhea" id="RHEA-COMP:17339"/>
        <dbReference type="Rhea" id="RHEA-COMP:17340"/>
        <dbReference type="ChEBI" id="CHEBI:33019"/>
        <dbReference type="ChEBI" id="CHEBI:61560"/>
        <dbReference type="ChEBI" id="CHEBI:173112"/>
        <dbReference type="EC" id="2.7.7.7"/>
    </reaction>
</comment>
<dbReference type="PANTHER" id="PTHR11669">
    <property type="entry name" value="REPLICATION FACTOR C / DNA POLYMERASE III GAMMA-TAU SUBUNIT"/>
    <property type="match status" value="1"/>
</dbReference>
<dbReference type="CDD" id="cd18137">
    <property type="entry name" value="HLD_clamp_pol_III_gamma_tau"/>
    <property type="match status" value="1"/>
</dbReference>
<dbReference type="GO" id="GO:0006261">
    <property type="term" value="P:DNA-templated DNA replication"/>
    <property type="evidence" value="ECO:0007669"/>
    <property type="project" value="TreeGrafter"/>
</dbReference>
<dbReference type="InterPro" id="IPR027417">
    <property type="entry name" value="P-loop_NTPase"/>
</dbReference>
<dbReference type="NCBIfam" id="NF004046">
    <property type="entry name" value="PRK05563.1"/>
    <property type="match status" value="1"/>
</dbReference>
<name>A0A077K225_CLOBO</name>